<reference evidence="3" key="1">
    <citation type="submission" date="2018-05" db="EMBL/GenBank/DDBJ databases">
        <authorList>
            <person name="Lanie J.A."/>
            <person name="Ng W.-L."/>
            <person name="Kazmierczak K.M."/>
            <person name="Andrzejewski T.M."/>
            <person name="Davidsen T.M."/>
            <person name="Wayne K.J."/>
            <person name="Tettelin H."/>
            <person name="Glass J.I."/>
            <person name="Rusch D."/>
            <person name="Podicherti R."/>
            <person name="Tsui H.-C.T."/>
            <person name="Winkler M.E."/>
        </authorList>
    </citation>
    <scope>NUCLEOTIDE SEQUENCE</scope>
</reference>
<evidence type="ECO:0000256" key="1">
    <source>
        <dbReference type="ARBA" id="ARBA00023002"/>
    </source>
</evidence>
<protein>
    <recommendedName>
        <fullName evidence="2">FAD dependent oxidoreductase domain-containing protein</fullName>
    </recommendedName>
</protein>
<dbReference type="Pfam" id="PF01266">
    <property type="entry name" value="DAO"/>
    <property type="match status" value="1"/>
</dbReference>
<name>A0A381V786_9ZZZZ</name>
<dbReference type="PANTHER" id="PTHR13847">
    <property type="entry name" value="SARCOSINE DEHYDROGENASE-RELATED"/>
    <property type="match status" value="1"/>
</dbReference>
<dbReference type="Gene3D" id="3.30.9.10">
    <property type="entry name" value="D-Amino Acid Oxidase, subunit A, domain 2"/>
    <property type="match status" value="1"/>
</dbReference>
<dbReference type="InterPro" id="IPR006076">
    <property type="entry name" value="FAD-dep_OxRdtase"/>
</dbReference>
<proteinExistence type="predicted"/>
<dbReference type="SUPFAM" id="SSF51905">
    <property type="entry name" value="FAD/NAD(P)-binding domain"/>
    <property type="match status" value="1"/>
</dbReference>
<evidence type="ECO:0000259" key="2">
    <source>
        <dbReference type="Pfam" id="PF01266"/>
    </source>
</evidence>
<dbReference type="Gene3D" id="3.50.50.60">
    <property type="entry name" value="FAD/NAD(P)-binding domain"/>
    <property type="match status" value="1"/>
</dbReference>
<dbReference type="InterPro" id="IPR036188">
    <property type="entry name" value="FAD/NAD-bd_sf"/>
</dbReference>
<keyword evidence="1" id="KW-0560">Oxidoreductase</keyword>
<gene>
    <name evidence="3" type="ORF">METZ01_LOCUS89086</name>
</gene>
<accession>A0A381V786</accession>
<sequence>MGCSTVLHLSRNQMRTIIIDSGALCREASGTNAGTLTLNMTRAALIPYAIKGWELWNNTEKWLFGGVGTRKVNGLSLAFTEEEEELLFKRVEARQAMGAPIKFISGRKAQLLEPGLNDSVRSAAWCNKDGFTIAYLTGHAFRRALKQENVSVREYSKVNKIEIEKNYFKIIFENNEHLKAKRIVLAGGVWLEEMLNWLNVKIKIKCLINQLIITERMPPVMKTVLSIANGLLSLKQFDNGTVLIGGGWQGIGDKKRGGVESIPENLIGNIRLACHVIPKLRYGRMVRVWLGLEAETADALPIIGKIPGISNAYVIGSVHSGYASGPYMGWLLSQLIMEQEPEMPLFDPNRLINK</sequence>
<feature type="domain" description="FAD dependent oxidoreductase" evidence="2">
    <location>
        <begin position="1"/>
        <end position="335"/>
    </location>
</feature>
<dbReference type="GO" id="GO:0016491">
    <property type="term" value="F:oxidoreductase activity"/>
    <property type="evidence" value="ECO:0007669"/>
    <property type="project" value="UniProtKB-KW"/>
</dbReference>
<dbReference type="EMBL" id="UINC01008043">
    <property type="protein sequence ID" value="SVA36232.1"/>
    <property type="molecule type" value="Genomic_DNA"/>
</dbReference>
<organism evidence="3">
    <name type="scientific">marine metagenome</name>
    <dbReference type="NCBI Taxonomy" id="408172"/>
    <lineage>
        <taxon>unclassified sequences</taxon>
        <taxon>metagenomes</taxon>
        <taxon>ecological metagenomes</taxon>
    </lineage>
</organism>
<dbReference type="GO" id="GO:0005737">
    <property type="term" value="C:cytoplasm"/>
    <property type="evidence" value="ECO:0007669"/>
    <property type="project" value="TreeGrafter"/>
</dbReference>
<dbReference type="AlphaFoldDB" id="A0A381V786"/>
<evidence type="ECO:0000313" key="3">
    <source>
        <dbReference type="EMBL" id="SVA36232.1"/>
    </source>
</evidence>
<dbReference type="PANTHER" id="PTHR13847:SF289">
    <property type="entry name" value="GLYCINE OXIDASE"/>
    <property type="match status" value="1"/>
</dbReference>